<dbReference type="PANTHER" id="PTHR10283">
    <property type="entry name" value="SOLUTE CARRIER FAMILY 13 MEMBER"/>
    <property type="match status" value="1"/>
</dbReference>
<keyword evidence="4 6" id="KW-1133">Transmembrane helix</keyword>
<sequence>MYFYRNISVPKEKRLVLRNIIRKKYEKLGPITFHEFAVLAVFVVMILLYFFHDPQFMTGWSRLLSINNIKPKPAGAAIFCTLLLFIIPSHPLGPYPSGALLDWKTVQTKLEWGVIILRGGGFSMADAVTSSGLSRLIGQQLALVGSLPTGALIVLLSVTSTLLIEVMRTSATATILIPVAAQLGEDLGINPLILIITITTSCAYAYILPVGTTANAIVYYHANLNISDMVFMISYSL</sequence>
<keyword evidence="8" id="KW-1185">Reference proteome</keyword>
<evidence type="ECO:0000256" key="3">
    <source>
        <dbReference type="ARBA" id="ARBA00022692"/>
    </source>
</evidence>
<comment type="similarity">
    <text evidence="2">Belongs to the SLC13A/DASS transporter (TC 2.A.47) family. NADC subfamily.</text>
</comment>
<feature type="transmembrane region" description="Helical" evidence="6">
    <location>
        <begin position="112"/>
        <end position="129"/>
    </location>
</feature>
<proteinExistence type="inferred from homology"/>
<keyword evidence="5 6" id="KW-0472">Membrane</keyword>
<evidence type="ECO:0000256" key="2">
    <source>
        <dbReference type="ARBA" id="ARBA00006772"/>
    </source>
</evidence>
<feature type="transmembrane region" description="Helical" evidence="6">
    <location>
        <begin position="187"/>
        <end position="207"/>
    </location>
</feature>
<evidence type="ECO:0000256" key="5">
    <source>
        <dbReference type="ARBA" id="ARBA00023136"/>
    </source>
</evidence>
<dbReference type="OrthoDB" id="6493944at2759"/>
<dbReference type="GO" id="GO:0005886">
    <property type="term" value="C:plasma membrane"/>
    <property type="evidence" value="ECO:0007669"/>
    <property type="project" value="TreeGrafter"/>
</dbReference>
<evidence type="ECO:0000256" key="1">
    <source>
        <dbReference type="ARBA" id="ARBA00004141"/>
    </source>
</evidence>
<reference evidence="7" key="1">
    <citation type="submission" date="2020-11" db="EMBL/GenBank/DDBJ databases">
        <authorList>
            <person name="Tran Van P."/>
        </authorList>
    </citation>
    <scope>NUCLEOTIDE SEQUENCE</scope>
</reference>
<dbReference type="EMBL" id="CAJPIZ010013818">
    <property type="protein sequence ID" value="CAG2114450.1"/>
    <property type="molecule type" value="Genomic_DNA"/>
</dbReference>
<evidence type="ECO:0000256" key="6">
    <source>
        <dbReference type="SAM" id="Phobius"/>
    </source>
</evidence>
<comment type="subcellular location">
    <subcellularLocation>
        <location evidence="1">Membrane</location>
        <topology evidence="1">Multi-pass membrane protein</topology>
    </subcellularLocation>
</comment>
<evidence type="ECO:0000313" key="7">
    <source>
        <dbReference type="EMBL" id="CAD7634020.1"/>
    </source>
</evidence>
<dbReference type="Pfam" id="PF00939">
    <property type="entry name" value="Na_sulph_symp"/>
    <property type="match status" value="1"/>
</dbReference>
<protein>
    <submittedName>
        <fullName evidence="7">Uncharacterized protein</fullName>
    </submittedName>
</protein>
<evidence type="ECO:0000313" key="8">
    <source>
        <dbReference type="Proteomes" id="UP000759131"/>
    </source>
</evidence>
<dbReference type="PANTHER" id="PTHR10283:SF82">
    <property type="entry name" value="SOLUTE CARRIER FAMILY 13 MEMBER 2"/>
    <property type="match status" value="1"/>
</dbReference>
<name>A0A7R9L4U1_9ACAR</name>
<feature type="transmembrane region" description="Helical" evidence="6">
    <location>
        <begin position="31"/>
        <end position="52"/>
    </location>
</feature>
<accession>A0A7R9L4U1</accession>
<feature type="transmembrane region" description="Helical" evidence="6">
    <location>
        <begin position="73"/>
        <end position="92"/>
    </location>
</feature>
<feature type="transmembrane region" description="Helical" evidence="6">
    <location>
        <begin position="141"/>
        <end position="167"/>
    </location>
</feature>
<organism evidence="7">
    <name type="scientific">Medioppia subpectinata</name>
    <dbReference type="NCBI Taxonomy" id="1979941"/>
    <lineage>
        <taxon>Eukaryota</taxon>
        <taxon>Metazoa</taxon>
        <taxon>Ecdysozoa</taxon>
        <taxon>Arthropoda</taxon>
        <taxon>Chelicerata</taxon>
        <taxon>Arachnida</taxon>
        <taxon>Acari</taxon>
        <taxon>Acariformes</taxon>
        <taxon>Sarcoptiformes</taxon>
        <taxon>Oribatida</taxon>
        <taxon>Brachypylina</taxon>
        <taxon>Oppioidea</taxon>
        <taxon>Oppiidae</taxon>
        <taxon>Medioppia</taxon>
    </lineage>
</organism>
<evidence type="ECO:0000256" key="4">
    <source>
        <dbReference type="ARBA" id="ARBA00022989"/>
    </source>
</evidence>
<dbReference type="Proteomes" id="UP000759131">
    <property type="component" value="Unassembled WGS sequence"/>
</dbReference>
<gene>
    <name evidence="7" type="ORF">OSB1V03_LOCUS14416</name>
</gene>
<dbReference type="InterPro" id="IPR001898">
    <property type="entry name" value="SLC13A/DASS"/>
</dbReference>
<dbReference type="AlphaFoldDB" id="A0A7R9L4U1"/>
<dbReference type="EMBL" id="OC868393">
    <property type="protein sequence ID" value="CAD7634020.1"/>
    <property type="molecule type" value="Genomic_DNA"/>
</dbReference>
<dbReference type="GO" id="GO:0015141">
    <property type="term" value="F:succinate transmembrane transporter activity"/>
    <property type="evidence" value="ECO:0007669"/>
    <property type="project" value="TreeGrafter"/>
</dbReference>
<keyword evidence="3 6" id="KW-0812">Transmembrane</keyword>
<dbReference type="GO" id="GO:0015137">
    <property type="term" value="F:citrate transmembrane transporter activity"/>
    <property type="evidence" value="ECO:0007669"/>
    <property type="project" value="TreeGrafter"/>
</dbReference>